<dbReference type="AlphaFoldDB" id="A6J764"/>
<gene>
    <name evidence="1" type="ORF">rCG_44041</name>
</gene>
<sequence>MDRPSCDPGRLDLSWRCWSWPVKFLGSGLLIMEKKILCCCL</sequence>
<feature type="non-terminal residue" evidence="1">
    <location>
        <position position="41"/>
    </location>
</feature>
<dbReference type="EMBL" id="CH473977">
    <property type="protein sequence ID" value="EDL98214.1"/>
    <property type="molecule type" value="Genomic_DNA"/>
</dbReference>
<evidence type="ECO:0000313" key="1">
    <source>
        <dbReference type="EMBL" id="EDL98214.1"/>
    </source>
</evidence>
<reference evidence="2" key="1">
    <citation type="submission" date="2005-09" db="EMBL/GenBank/DDBJ databases">
        <authorList>
            <person name="Mural R.J."/>
            <person name="Li P.W."/>
            <person name="Adams M.D."/>
            <person name="Amanatides P.G."/>
            <person name="Baden-Tillson H."/>
            <person name="Barnstead M."/>
            <person name="Chin S.H."/>
            <person name="Dew I."/>
            <person name="Evans C.A."/>
            <person name="Ferriera S."/>
            <person name="Flanigan M."/>
            <person name="Fosler C."/>
            <person name="Glodek A."/>
            <person name="Gu Z."/>
            <person name="Holt R.A."/>
            <person name="Jennings D."/>
            <person name="Kraft C.L."/>
            <person name="Lu F."/>
            <person name="Nguyen T."/>
            <person name="Nusskern D.R."/>
            <person name="Pfannkoch C.M."/>
            <person name="Sitter C."/>
            <person name="Sutton G.G."/>
            <person name="Venter J.C."/>
            <person name="Wang Z."/>
            <person name="Woodage T."/>
            <person name="Zheng X.H."/>
            <person name="Zhong F."/>
        </authorList>
    </citation>
    <scope>NUCLEOTIDE SEQUENCE [LARGE SCALE GENOMIC DNA]</scope>
    <source>
        <strain>BN</strain>
        <strain evidence="2">Sprague-Dawley</strain>
    </source>
</reference>
<proteinExistence type="predicted"/>
<accession>A6J764</accession>
<dbReference type="Proteomes" id="UP000234681">
    <property type="component" value="Chromosome 17"/>
</dbReference>
<organism evidence="1 2">
    <name type="scientific">Rattus norvegicus</name>
    <name type="common">Rat</name>
    <dbReference type="NCBI Taxonomy" id="10116"/>
    <lineage>
        <taxon>Eukaryota</taxon>
        <taxon>Metazoa</taxon>
        <taxon>Chordata</taxon>
        <taxon>Craniata</taxon>
        <taxon>Vertebrata</taxon>
        <taxon>Euteleostomi</taxon>
        <taxon>Mammalia</taxon>
        <taxon>Eutheria</taxon>
        <taxon>Euarchontoglires</taxon>
        <taxon>Glires</taxon>
        <taxon>Rodentia</taxon>
        <taxon>Myomorpha</taxon>
        <taxon>Muroidea</taxon>
        <taxon>Muridae</taxon>
        <taxon>Murinae</taxon>
        <taxon>Rattus</taxon>
    </lineage>
</organism>
<evidence type="ECO:0000313" key="2">
    <source>
        <dbReference type="Proteomes" id="UP000234681"/>
    </source>
</evidence>
<protein>
    <submittedName>
        <fullName evidence="1">RCG44041, isoform CRA_a</fullName>
    </submittedName>
</protein>
<name>A6J764_RAT</name>